<reference evidence="2 3" key="1">
    <citation type="journal article" date="2018" name="Front. Microbiol.">
        <title>Genome-Wide Analysis of Corynespora cassiicola Leaf Fall Disease Putative Effectors.</title>
        <authorList>
            <person name="Lopez D."/>
            <person name="Ribeiro S."/>
            <person name="Label P."/>
            <person name="Fumanal B."/>
            <person name="Venisse J.S."/>
            <person name="Kohler A."/>
            <person name="de Oliveira R.R."/>
            <person name="Labutti K."/>
            <person name="Lipzen A."/>
            <person name="Lail K."/>
            <person name="Bauer D."/>
            <person name="Ohm R.A."/>
            <person name="Barry K.W."/>
            <person name="Spatafora J."/>
            <person name="Grigoriev I.V."/>
            <person name="Martin F.M."/>
            <person name="Pujade-Renaud V."/>
        </authorList>
    </citation>
    <scope>NUCLEOTIDE SEQUENCE [LARGE SCALE GENOMIC DNA]</scope>
    <source>
        <strain evidence="2 3">Philippines</strain>
    </source>
</reference>
<dbReference type="AlphaFoldDB" id="A0A2T2NRB6"/>
<gene>
    <name evidence="2" type="ORF">BS50DRAFT_352731</name>
</gene>
<feature type="region of interest" description="Disordered" evidence="1">
    <location>
        <begin position="36"/>
        <end position="64"/>
    </location>
</feature>
<name>A0A2T2NRB6_CORCC</name>
<keyword evidence="3" id="KW-1185">Reference proteome</keyword>
<protein>
    <submittedName>
        <fullName evidence="2">Uncharacterized protein</fullName>
    </submittedName>
</protein>
<sequence length="137" mass="15123">MPILTITRKMGALGLCLRWPPARSFARWLPPEKISRSKGLPENLIPRKAQEQKPFPSSSRRVDDAHTGLSGLRLRVYAPPSSAAYREMATKLANLPTNKLVLPALNLGIACASSWPWPCLAWPDLLEIPFRGGLVVS</sequence>
<organism evidence="2 3">
    <name type="scientific">Corynespora cassiicola Philippines</name>
    <dbReference type="NCBI Taxonomy" id="1448308"/>
    <lineage>
        <taxon>Eukaryota</taxon>
        <taxon>Fungi</taxon>
        <taxon>Dikarya</taxon>
        <taxon>Ascomycota</taxon>
        <taxon>Pezizomycotina</taxon>
        <taxon>Dothideomycetes</taxon>
        <taxon>Pleosporomycetidae</taxon>
        <taxon>Pleosporales</taxon>
        <taxon>Corynesporascaceae</taxon>
        <taxon>Corynespora</taxon>
    </lineage>
</organism>
<accession>A0A2T2NRB6</accession>
<dbReference type="EMBL" id="KZ678134">
    <property type="protein sequence ID" value="PSN67934.1"/>
    <property type="molecule type" value="Genomic_DNA"/>
</dbReference>
<evidence type="ECO:0000256" key="1">
    <source>
        <dbReference type="SAM" id="MobiDB-lite"/>
    </source>
</evidence>
<evidence type="ECO:0000313" key="3">
    <source>
        <dbReference type="Proteomes" id="UP000240883"/>
    </source>
</evidence>
<evidence type="ECO:0000313" key="2">
    <source>
        <dbReference type="EMBL" id="PSN67934.1"/>
    </source>
</evidence>
<proteinExistence type="predicted"/>
<dbReference type="Proteomes" id="UP000240883">
    <property type="component" value="Unassembled WGS sequence"/>
</dbReference>